<dbReference type="EMBL" id="ADMB01000014">
    <property type="protein sequence ID" value="EHR38938.1"/>
    <property type="molecule type" value="Genomic_DNA"/>
</dbReference>
<evidence type="ECO:0000313" key="2">
    <source>
        <dbReference type="Proteomes" id="UP000005963"/>
    </source>
</evidence>
<dbReference type="Proteomes" id="UP000005963">
    <property type="component" value="Unassembled WGS sequence"/>
</dbReference>
<dbReference type="RefSeq" id="WP_008537525.1">
    <property type="nucleotide sequence ID" value="NZ_JH601090.1"/>
</dbReference>
<gene>
    <name evidence="1" type="ORF">HMPREF9454_00331</name>
</gene>
<keyword evidence="2" id="KW-1185">Reference proteome</keyword>
<name>A0ABN0EL12_9FIRM</name>
<protein>
    <submittedName>
        <fullName evidence="1">Uncharacterized protein</fullName>
    </submittedName>
</protein>
<proteinExistence type="predicted"/>
<sequence length="68" mass="8176">MSCFTEALGRLIDYLEENIKNLDIEFTKKVAQKIAMRMIANRDDWQYISEVTNISINELEIYNWFINR</sequence>
<accession>A0ABN0EL12</accession>
<comment type="caution">
    <text evidence="1">The sequence shown here is derived from an EMBL/GenBank/DDBJ whole genome shotgun (WGS) entry which is preliminary data.</text>
</comment>
<reference evidence="1 2" key="1">
    <citation type="submission" date="2012-01" db="EMBL/GenBank/DDBJ databases">
        <title>The Genome Sequence of Megamonas funiformis YIT 11815.</title>
        <authorList>
            <consortium name="The Broad Institute Genome Sequencing Platform"/>
            <person name="Earl A."/>
            <person name="Ward D."/>
            <person name="Feldgarden M."/>
            <person name="Gevers D."/>
            <person name="Morotomi M."/>
            <person name="Young S.K."/>
            <person name="Zeng Q."/>
            <person name="Gargeya S."/>
            <person name="Fitzgerald M."/>
            <person name="Haas B."/>
            <person name="Abouelleil A."/>
            <person name="Alvarado L."/>
            <person name="Arachchi H.M."/>
            <person name="Berlin A."/>
            <person name="Chapman S.B."/>
            <person name="Gearin G."/>
            <person name="Goldberg J."/>
            <person name="Griggs A."/>
            <person name="Gujja S."/>
            <person name="Hansen M."/>
            <person name="Heiman D."/>
            <person name="Howarth C."/>
            <person name="Larimer J."/>
            <person name="Lui A."/>
            <person name="MacDonald P.J.P."/>
            <person name="McCowen C."/>
            <person name="Montmayeur A."/>
            <person name="Murphy C."/>
            <person name="Neiman D."/>
            <person name="Pearson M."/>
            <person name="Priest M."/>
            <person name="Roberts A."/>
            <person name="Saif S."/>
            <person name="Shea T."/>
            <person name="Sisk P."/>
            <person name="Stolte C."/>
            <person name="Sykes S."/>
            <person name="Wortman J."/>
            <person name="Nusbaum C."/>
            <person name="Birren B."/>
        </authorList>
    </citation>
    <scope>NUCLEOTIDE SEQUENCE [LARGE SCALE GENOMIC DNA]</scope>
    <source>
        <strain evidence="1 2">YIT 11815</strain>
    </source>
</reference>
<dbReference type="GeneID" id="62778962"/>
<evidence type="ECO:0000313" key="1">
    <source>
        <dbReference type="EMBL" id="EHR38938.1"/>
    </source>
</evidence>
<organism evidence="1 2">
    <name type="scientific">Megamonas funiformis YIT 11815</name>
    <dbReference type="NCBI Taxonomy" id="742816"/>
    <lineage>
        <taxon>Bacteria</taxon>
        <taxon>Bacillati</taxon>
        <taxon>Bacillota</taxon>
        <taxon>Negativicutes</taxon>
        <taxon>Selenomonadales</taxon>
        <taxon>Selenomonadaceae</taxon>
        <taxon>Megamonas</taxon>
    </lineage>
</organism>